<dbReference type="AlphaFoldDB" id="A0A9W9IKD1"/>
<keyword evidence="2" id="KW-0732">Signal</keyword>
<feature type="region of interest" description="Disordered" evidence="1">
    <location>
        <begin position="82"/>
        <end position="113"/>
    </location>
</feature>
<reference evidence="3" key="2">
    <citation type="journal article" date="2023" name="IMA Fungus">
        <title>Comparative genomic study of the Penicillium genus elucidates a diverse pangenome and 15 lateral gene transfer events.</title>
        <authorList>
            <person name="Petersen C."/>
            <person name="Sorensen T."/>
            <person name="Nielsen M.R."/>
            <person name="Sondergaard T.E."/>
            <person name="Sorensen J.L."/>
            <person name="Fitzpatrick D.A."/>
            <person name="Frisvad J.C."/>
            <person name="Nielsen K.L."/>
        </authorList>
    </citation>
    <scope>NUCLEOTIDE SEQUENCE</scope>
    <source>
        <strain evidence="3">IBT 26290</strain>
    </source>
</reference>
<evidence type="ECO:0000256" key="2">
    <source>
        <dbReference type="SAM" id="SignalP"/>
    </source>
</evidence>
<gene>
    <name evidence="3" type="ORF">N7482_001778</name>
</gene>
<proteinExistence type="predicted"/>
<reference evidence="3" key="1">
    <citation type="submission" date="2022-11" db="EMBL/GenBank/DDBJ databases">
        <authorList>
            <person name="Petersen C."/>
        </authorList>
    </citation>
    <scope>NUCLEOTIDE SEQUENCE</scope>
    <source>
        <strain evidence="3">IBT 26290</strain>
    </source>
</reference>
<evidence type="ECO:0000313" key="4">
    <source>
        <dbReference type="Proteomes" id="UP001149163"/>
    </source>
</evidence>
<comment type="caution">
    <text evidence="3">The sequence shown here is derived from an EMBL/GenBank/DDBJ whole genome shotgun (WGS) entry which is preliminary data.</text>
</comment>
<organism evidence="3 4">
    <name type="scientific">Penicillium canariense</name>
    <dbReference type="NCBI Taxonomy" id="189055"/>
    <lineage>
        <taxon>Eukaryota</taxon>
        <taxon>Fungi</taxon>
        <taxon>Dikarya</taxon>
        <taxon>Ascomycota</taxon>
        <taxon>Pezizomycotina</taxon>
        <taxon>Eurotiomycetes</taxon>
        <taxon>Eurotiomycetidae</taxon>
        <taxon>Eurotiales</taxon>
        <taxon>Aspergillaceae</taxon>
        <taxon>Penicillium</taxon>
    </lineage>
</organism>
<evidence type="ECO:0000313" key="3">
    <source>
        <dbReference type="EMBL" id="KAJ5175901.1"/>
    </source>
</evidence>
<feature type="signal peptide" evidence="2">
    <location>
        <begin position="1"/>
        <end position="16"/>
    </location>
</feature>
<dbReference type="Proteomes" id="UP001149163">
    <property type="component" value="Unassembled WGS sequence"/>
</dbReference>
<evidence type="ECO:0008006" key="5">
    <source>
        <dbReference type="Google" id="ProtNLM"/>
    </source>
</evidence>
<dbReference type="EMBL" id="JAPQKN010000001">
    <property type="protein sequence ID" value="KAJ5175901.1"/>
    <property type="molecule type" value="Genomic_DNA"/>
</dbReference>
<name>A0A9W9IKD1_9EURO</name>
<evidence type="ECO:0000256" key="1">
    <source>
        <dbReference type="SAM" id="MobiDB-lite"/>
    </source>
</evidence>
<keyword evidence="4" id="KW-1185">Reference proteome</keyword>
<dbReference type="GeneID" id="81423079"/>
<protein>
    <recommendedName>
        <fullName evidence="5">Secreted protein</fullName>
    </recommendedName>
</protein>
<dbReference type="RefSeq" id="XP_056547509.1">
    <property type="nucleotide sequence ID" value="XM_056683903.1"/>
</dbReference>
<feature type="chain" id="PRO_5040751587" description="Secreted protein" evidence="2">
    <location>
        <begin position="17"/>
        <end position="113"/>
    </location>
</feature>
<accession>A0A9W9IKD1</accession>
<sequence length="113" mass="12168">MLIAIMMLAAAAAAAAVVIPLPECASNYPMVDGAEDRKVIGRESIGRARPSKDDERWSSDVDSHIGTFYAELRWCWANSSDAGGCGRRDRPLVPPQTQTSAMPFAPKSLSHPP</sequence>